<dbReference type="WBParaSite" id="SCUD_0001951001-mRNA-1">
    <property type="protein sequence ID" value="SCUD_0001951001-mRNA-1"/>
    <property type="gene ID" value="SCUD_0001951001"/>
</dbReference>
<name>A0A183KWR3_9TREM</name>
<protein>
    <submittedName>
        <fullName evidence="1">Uncharacterized protein</fullName>
    </submittedName>
</protein>
<organism evidence="1">
    <name type="scientific">Schistosoma curassoni</name>
    <dbReference type="NCBI Taxonomy" id="6186"/>
    <lineage>
        <taxon>Eukaryota</taxon>
        <taxon>Metazoa</taxon>
        <taxon>Spiralia</taxon>
        <taxon>Lophotrochozoa</taxon>
        <taxon>Platyhelminthes</taxon>
        <taxon>Trematoda</taxon>
        <taxon>Digenea</taxon>
        <taxon>Strigeidida</taxon>
        <taxon>Schistosomatoidea</taxon>
        <taxon>Schistosomatidae</taxon>
        <taxon>Schistosoma</taxon>
    </lineage>
</organism>
<proteinExistence type="predicted"/>
<reference evidence="1" key="1">
    <citation type="submission" date="2016-06" db="UniProtKB">
        <authorList>
            <consortium name="WormBaseParasite"/>
        </authorList>
    </citation>
    <scope>IDENTIFICATION</scope>
</reference>
<evidence type="ECO:0000313" key="1">
    <source>
        <dbReference type="WBParaSite" id="SCUD_0001951001-mRNA-1"/>
    </source>
</evidence>
<dbReference type="AlphaFoldDB" id="A0A183KWR3"/>
<sequence length="110" mass="12124">MIELTLPNWNLFTKCLSISTITRWTNASFVFTITNSTRMTQLTIPVATPLSISIITRHLHVPVYRSHSAFRILQPPPHVGSKACDDVVSSLPTLSGLQTDTPSPVKPALQ</sequence>
<accession>A0A183KWR3</accession>